<proteinExistence type="predicted"/>
<name>A0A250FUR8_9FLAO</name>
<evidence type="ECO:0000313" key="1">
    <source>
        <dbReference type="EMBL" id="ATA87736.1"/>
    </source>
</evidence>
<dbReference type="Pfam" id="PF13644">
    <property type="entry name" value="DKNYY"/>
    <property type="match status" value="1"/>
</dbReference>
<dbReference type="GeneID" id="84809202"/>
<dbReference type="AlphaFoldDB" id="A0A250FUR8"/>
<protein>
    <submittedName>
        <fullName evidence="1">DKNYY family protein</fullName>
    </submittedName>
</protein>
<reference evidence="2" key="1">
    <citation type="submission" date="2017-06" db="EMBL/GenBank/DDBJ databases">
        <title>Capnocytophaga spp. assemblies.</title>
        <authorList>
            <person name="Gulvik C.A."/>
        </authorList>
    </citation>
    <scope>NUCLEOTIDE SEQUENCE [LARGE SCALE GENOMIC DNA]</scope>
    <source>
        <strain evidence="2">H1496</strain>
    </source>
</reference>
<evidence type="ECO:0000313" key="2">
    <source>
        <dbReference type="Proteomes" id="UP000217250"/>
    </source>
</evidence>
<dbReference type="KEGG" id="cgh:CGC50_11660"/>
<organism evidence="1 2">
    <name type="scientific">Capnocytophaga gingivalis</name>
    <dbReference type="NCBI Taxonomy" id="1017"/>
    <lineage>
        <taxon>Bacteria</taxon>
        <taxon>Pseudomonadati</taxon>
        <taxon>Bacteroidota</taxon>
        <taxon>Flavobacteriia</taxon>
        <taxon>Flavobacteriales</taxon>
        <taxon>Flavobacteriaceae</taxon>
        <taxon>Capnocytophaga</taxon>
    </lineage>
</organism>
<dbReference type="Proteomes" id="UP000217250">
    <property type="component" value="Chromosome"/>
</dbReference>
<sequence length="563" mass="66575">MNRLLLCTLLLVSCAKSPMVRYQTPIMGAFDPIIVTDADTTPRQLHPGKCKYVPETYIINKEYIAYQDCDTIRRLVTADLASFKRKGGFAIDKNGVYYKGNLICTDAIGFKILTYKDNHGYLWRTDKKIFFAKKELSLADPATFEPIGEAWGRYFKDKNNLYYYDQKVEGADISSLNVERRFFEDFIYDKNHIYYQGKPLMYQGESVEQLSGLLFKTTKEVLQADFSGEEEVIFTPITGDFDIPTLRELSFNFMIDKHHLYLVEESSYCQMPTTKLDLSKVKAYERYIYDGRYLYRGEQKVREYDPATFGIFQCSYDLYQYDKYGIYAWEKKLPFKIKRTPVYGKNLFSVGDYIIYENQLYITKEYSLWHDPYVKGLTQEQVQLLKQGKHVHRSHQGKVLFVQESYDSKYYKADNQLYYMEKPVQGVDMATFDPYFAPNFYRDKNHVYLCQDGVHVVKGYDNSTLQPVFGDFLMDKDYLYYKTQRLFKSKEVSLLAIYQGAAYEHKLPDFYLFKNAEGYWSVCPEKMTEYEFDDKGDFYYYTQYFVNVEFLGTEFKEIRQSKD</sequence>
<dbReference type="InterPro" id="IPR027375">
    <property type="entry name" value="DKNYY"/>
</dbReference>
<dbReference type="OrthoDB" id="1150213at2"/>
<gene>
    <name evidence="1" type="ORF">CGC50_11660</name>
</gene>
<accession>A0A250FUR8</accession>
<dbReference type="EMBL" id="CP022386">
    <property type="protein sequence ID" value="ATA87736.1"/>
    <property type="molecule type" value="Genomic_DNA"/>
</dbReference>
<dbReference type="RefSeq" id="WP_095910941.1">
    <property type="nucleotide sequence ID" value="NZ_CP022386.1"/>
</dbReference>